<dbReference type="InterPro" id="IPR036866">
    <property type="entry name" value="RibonucZ/Hydroxyglut_hydro"/>
</dbReference>
<reference evidence="2" key="1">
    <citation type="submission" date="2024-05" db="EMBL/GenBank/DDBJ databases">
        <title>Alkalihalobacillus sp. strain MEB203 novel alkaliphilic bacterium from Lonar Lake, India.</title>
        <authorList>
            <person name="Joshi A."/>
            <person name="Thite S."/>
            <person name="Mengade P."/>
        </authorList>
    </citation>
    <scope>NUCLEOTIDE SEQUENCE</scope>
    <source>
        <strain evidence="2">MEB 203</strain>
    </source>
</reference>
<dbReference type="InterPro" id="IPR050855">
    <property type="entry name" value="NDM-1-like"/>
</dbReference>
<evidence type="ECO:0000313" key="2">
    <source>
        <dbReference type="EMBL" id="MDE5411849.1"/>
    </source>
</evidence>
<protein>
    <submittedName>
        <fullName evidence="2">MBL fold metallo-hydrolase</fullName>
    </submittedName>
</protein>
<dbReference type="PANTHER" id="PTHR42951:SF22">
    <property type="entry name" value="METALLO BETA-LACTAMASE SUPERFAMILY LIPOPROTEIN"/>
    <property type="match status" value="1"/>
</dbReference>
<evidence type="ECO:0000259" key="1">
    <source>
        <dbReference type="SMART" id="SM00849"/>
    </source>
</evidence>
<evidence type="ECO:0000313" key="3">
    <source>
        <dbReference type="Proteomes" id="UP001148125"/>
    </source>
</evidence>
<dbReference type="InterPro" id="IPR037482">
    <property type="entry name" value="ST1585_MBL-fold"/>
</dbReference>
<feature type="domain" description="Metallo-beta-lactamase" evidence="1">
    <location>
        <begin position="25"/>
        <end position="230"/>
    </location>
</feature>
<sequence>MTQKIFDLGNRIHLIDGFDLGLPYRTGTYVIQDEKIALVETGPSLSVPHILNGLKELEIDPNDVTYIIVTHIHLDHSGGAGLLLKDCPNAKVIVHPKGARHLIDPSRLIIGAKAVYGDDFDRLFDPILPIPEEKVIIKEDLETLALSETCELTFYDTPGHSDHHFSIYDPVSNGIFTGDTIGVNYNQVLEGTDIQLYLPSTSPNQFKPDAMLASLERIHALNVDCVYFGHFNVARDVEEVYKQIKTWLPIFVEIGEKAEETGKDHHWIAEQLLQAAKEDLKKYNIPETHPVYEFIKLDTSVCAMGIADYLAKKKR</sequence>
<organism evidence="2 3">
    <name type="scientific">Alkalihalobacterium chitinilyticum</name>
    <dbReference type="NCBI Taxonomy" id="2980103"/>
    <lineage>
        <taxon>Bacteria</taxon>
        <taxon>Bacillati</taxon>
        <taxon>Bacillota</taxon>
        <taxon>Bacilli</taxon>
        <taxon>Bacillales</taxon>
        <taxon>Bacillaceae</taxon>
        <taxon>Alkalihalobacterium</taxon>
    </lineage>
</organism>
<name>A0ABT5V8Q7_9BACI</name>
<gene>
    <name evidence="2" type="ORF">N7Z68_00450</name>
</gene>
<dbReference type="InterPro" id="IPR001279">
    <property type="entry name" value="Metallo-B-lactamas"/>
</dbReference>
<dbReference type="Pfam" id="PF00753">
    <property type="entry name" value="Lactamase_B"/>
    <property type="match status" value="1"/>
</dbReference>
<comment type="caution">
    <text evidence="2">The sequence shown here is derived from an EMBL/GenBank/DDBJ whole genome shotgun (WGS) entry which is preliminary data.</text>
</comment>
<accession>A0ABT5V8Q7</accession>
<dbReference type="SUPFAM" id="SSF56281">
    <property type="entry name" value="Metallo-hydrolase/oxidoreductase"/>
    <property type="match status" value="1"/>
</dbReference>
<proteinExistence type="predicted"/>
<dbReference type="Gene3D" id="3.60.15.10">
    <property type="entry name" value="Ribonuclease Z/Hydroxyacylglutathione hydrolase-like"/>
    <property type="match status" value="1"/>
</dbReference>
<dbReference type="SMART" id="SM00849">
    <property type="entry name" value="Lactamase_B"/>
    <property type="match status" value="1"/>
</dbReference>
<dbReference type="Proteomes" id="UP001148125">
    <property type="component" value="Unassembled WGS sequence"/>
</dbReference>
<dbReference type="CDD" id="cd07726">
    <property type="entry name" value="ST1585-like_MBL-fold"/>
    <property type="match status" value="1"/>
</dbReference>
<dbReference type="RefSeq" id="WP_275116484.1">
    <property type="nucleotide sequence ID" value="NZ_JAOTPO010000001.1"/>
</dbReference>
<dbReference type="PANTHER" id="PTHR42951">
    <property type="entry name" value="METALLO-BETA-LACTAMASE DOMAIN-CONTAINING"/>
    <property type="match status" value="1"/>
</dbReference>
<keyword evidence="3" id="KW-1185">Reference proteome</keyword>
<dbReference type="EMBL" id="JAOTPO010000001">
    <property type="protein sequence ID" value="MDE5411849.1"/>
    <property type="molecule type" value="Genomic_DNA"/>
</dbReference>